<proteinExistence type="predicted"/>
<dbReference type="Proteomes" id="UP000029121">
    <property type="component" value="Unassembled WGS sequence"/>
</dbReference>
<reference evidence="7" key="1">
    <citation type="journal article" date="2013" name="Nat. Genet.">
        <title>The Capsella rubella genome and the genomic consequences of rapid mating system evolution.</title>
        <authorList>
            <person name="Slotte T."/>
            <person name="Hazzouri K.M."/>
            <person name="Agren J.A."/>
            <person name="Koenig D."/>
            <person name="Maumus F."/>
            <person name="Guo Y.L."/>
            <person name="Steige K."/>
            <person name="Platts A.E."/>
            <person name="Escobar J.S."/>
            <person name="Newman L.K."/>
            <person name="Wang W."/>
            <person name="Mandakova T."/>
            <person name="Vello E."/>
            <person name="Smith L.M."/>
            <person name="Henz S.R."/>
            <person name="Steffen J."/>
            <person name="Takuno S."/>
            <person name="Brandvain Y."/>
            <person name="Coop G."/>
            <person name="Andolfatto P."/>
            <person name="Hu T.T."/>
            <person name="Blanchette M."/>
            <person name="Clark R.M."/>
            <person name="Quesneville H."/>
            <person name="Nordborg M."/>
            <person name="Gaut B.S."/>
            <person name="Lysak M.A."/>
            <person name="Jenkins J."/>
            <person name="Grimwood J."/>
            <person name="Chapman J."/>
            <person name="Prochnik S."/>
            <person name="Shu S."/>
            <person name="Rokhsar D."/>
            <person name="Schmutz J."/>
            <person name="Weigel D."/>
            <person name="Wright S.I."/>
        </authorList>
    </citation>
    <scope>NUCLEOTIDE SEQUENCE [LARGE SCALE GENOMIC DNA]</scope>
    <source>
        <strain evidence="7">cv. Monte Gargano</strain>
    </source>
</reference>
<dbReference type="GO" id="GO:0003677">
    <property type="term" value="F:DNA binding"/>
    <property type="evidence" value="ECO:0007669"/>
    <property type="project" value="UniProtKB-KW"/>
</dbReference>
<keyword evidence="2" id="KW-0238">DNA-binding</keyword>
<evidence type="ECO:0000259" key="5">
    <source>
        <dbReference type="PROSITE" id="PS51005"/>
    </source>
</evidence>
<dbReference type="STRING" id="81985.R0I9X6"/>
<evidence type="ECO:0000256" key="1">
    <source>
        <dbReference type="ARBA" id="ARBA00023015"/>
    </source>
</evidence>
<keyword evidence="3" id="KW-0804">Transcription</keyword>
<evidence type="ECO:0000313" key="6">
    <source>
        <dbReference type="EMBL" id="EOA39229.1"/>
    </source>
</evidence>
<name>R0I9X6_9BRAS</name>
<feature type="domain" description="NAC" evidence="5">
    <location>
        <begin position="13"/>
        <end position="161"/>
    </location>
</feature>
<keyword evidence="7" id="KW-1185">Reference proteome</keyword>
<dbReference type="Pfam" id="PF02365">
    <property type="entry name" value="NAM"/>
    <property type="match status" value="1"/>
</dbReference>
<feature type="non-terminal residue" evidence="6">
    <location>
        <position position="1"/>
    </location>
</feature>
<dbReference type="SUPFAM" id="SSF101941">
    <property type="entry name" value="NAC domain"/>
    <property type="match status" value="1"/>
</dbReference>
<dbReference type="PANTHER" id="PTHR31719:SF43">
    <property type="entry name" value="NAC TRANSCRIPTION FACTOR 56"/>
    <property type="match status" value="1"/>
</dbReference>
<dbReference type="EMBL" id="KB870805">
    <property type="protein sequence ID" value="EOA39229.1"/>
    <property type="molecule type" value="Genomic_DNA"/>
</dbReference>
<keyword evidence="4" id="KW-0539">Nucleus</keyword>
<dbReference type="PROSITE" id="PS51005">
    <property type="entry name" value="NAC"/>
    <property type="match status" value="1"/>
</dbReference>
<dbReference type="InterPro" id="IPR003441">
    <property type="entry name" value="NAC-dom"/>
</dbReference>
<evidence type="ECO:0000313" key="7">
    <source>
        <dbReference type="Proteomes" id="UP000029121"/>
    </source>
</evidence>
<keyword evidence="1" id="KW-0805">Transcription regulation</keyword>
<evidence type="ECO:0000256" key="2">
    <source>
        <dbReference type="ARBA" id="ARBA00023125"/>
    </source>
</evidence>
<dbReference type="Gene3D" id="2.170.150.80">
    <property type="entry name" value="NAC domain"/>
    <property type="match status" value="1"/>
</dbReference>
<protein>
    <recommendedName>
        <fullName evidence="5">NAC domain-containing protein</fullName>
    </recommendedName>
</protein>
<dbReference type="GO" id="GO:0006355">
    <property type="term" value="P:regulation of DNA-templated transcription"/>
    <property type="evidence" value="ECO:0007669"/>
    <property type="project" value="InterPro"/>
</dbReference>
<dbReference type="AlphaFoldDB" id="R0I9X6"/>
<dbReference type="InterPro" id="IPR036093">
    <property type="entry name" value="NAC_dom_sf"/>
</dbReference>
<evidence type="ECO:0000256" key="3">
    <source>
        <dbReference type="ARBA" id="ARBA00023163"/>
    </source>
</evidence>
<dbReference type="PANTHER" id="PTHR31719">
    <property type="entry name" value="NAC TRANSCRIPTION FACTOR 56"/>
    <property type="match status" value="1"/>
</dbReference>
<accession>R0I9X6</accession>
<dbReference type="eggNOG" id="ENOG502R1MC">
    <property type="taxonomic scope" value="Eukaryota"/>
</dbReference>
<sequence length="447" mass="51894">LLRIHDMRAPYDHPVGLRFGPEDLGLVRLYLRNMVERKQSDFLTTLDVYQADPWLLPHVSNPLFKKKEWYYFVPRTKRHRNKPRRTVPPRGGSEGGYWRSGVKKVDVVDENKFVMGHKQPLTYHSIVHGKDVKTGWLMTEYLLPKPDNEFQDLVLCHIRDKTKTKVDKIVNQFPRTQPQLAHTTNNILANQLVQEAGFTGFADEPETIMLEGQEDLDTTEQQQDEEIPIIPLAHAQIHDDNNNNNNNVMMTNQQVQEEADLTSFADELDMPMQMLKGEKDRVVQLKQQKLYEDMLIFSPTQSGDNNNDDTVNMMSIQLADHLIGFGDKLKTMRLGRQEECDVTQHQQKQLEEEIPIIPPTMQNNNTNDDMMAWNQKVSDIEEFLMKDTEGEDDVTEQQQEICELLQPIYQAQEDWGQLVDQDDTMMMIDNPNNALTLGNYELIDRTT</sequence>
<gene>
    <name evidence="6" type="ORF">CARUB_v10012206mg</name>
</gene>
<organism evidence="6 7">
    <name type="scientific">Capsella rubella</name>
    <dbReference type="NCBI Taxonomy" id="81985"/>
    <lineage>
        <taxon>Eukaryota</taxon>
        <taxon>Viridiplantae</taxon>
        <taxon>Streptophyta</taxon>
        <taxon>Embryophyta</taxon>
        <taxon>Tracheophyta</taxon>
        <taxon>Spermatophyta</taxon>
        <taxon>Magnoliopsida</taxon>
        <taxon>eudicotyledons</taxon>
        <taxon>Gunneridae</taxon>
        <taxon>Pentapetalae</taxon>
        <taxon>rosids</taxon>
        <taxon>malvids</taxon>
        <taxon>Brassicales</taxon>
        <taxon>Brassicaceae</taxon>
        <taxon>Camelineae</taxon>
        <taxon>Capsella</taxon>
    </lineage>
</organism>
<evidence type="ECO:0000256" key="4">
    <source>
        <dbReference type="ARBA" id="ARBA00023242"/>
    </source>
</evidence>